<feature type="chain" id="PRO_5018305044" description="DUF885 domain-containing protein" evidence="1">
    <location>
        <begin position="19"/>
        <end position="140"/>
    </location>
</feature>
<dbReference type="Proteomes" id="UP000280708">
    <property type="component" value="Chromosome"/>
</dbReference>
<keyword evidence="1" id="KW-0732">Signal</keyword>
<gene>
    <name evidence="2" type="ORF">EBF16_27365</name>
</gene>
<reference evidence="2 3" key="1">
    <citation type="submission" date="2018-10" db="EMBL/GenBank/DDBJ databases">
        <title>Characterization and genome analysis of a novel bacterium Sphingobium yanoikuyae SJTF8 capable of degrading PAHs.</title>
        <authorList>
            <person name="Yin C."/>
            <person name="Xiong W."/>
            <person name="Liang R."/>
        </authorList>
    </citation>
    <scope>NUCLEOTIDE SEQUENCE [LARGE SCALE GENOMIC DNA]</scope>
    <source>
        <strain evidence="2 3">SJTF8</strain>
    </source>
</reference>
<protein>
    <recommendedName>
        <fullName evidence="4">DUF885 domain-containing protein</fullName>
    </recommendedName>
</protein>
<dbReference type="EMBL" id="CP033230">
    <property type="protein sequence ID" value="AYO80255.1"/>
    <property type="molecule type" value="Genomic_DNA"/>
</dbReference>
<evidence type="ECO:0008006" key="4">
    <source>
        <dbReference type="Google" id="ProtNLM"/>
    </source>
</evidence>
<evidence type="ECO:0000256" key="1">
    <source>
        <dbReference type="SAM" id="SignalP"/>
    </source>
</evidence>
<accession>A0A3G2UZI1</accession>
<name>A0A3G2UZI1_SPHYA</name>
<organism evidence="2 3">
    <name type="scientific">Sphingobium yanoikuyae</name>
    <name type="common">Sphingomonas yanoikuyae</name>
    <dbReference type="NCBI Taxonomy" id="13690"/>
    <lineage>
        <taxon>Bacteria</taxon>
        <taxon>Pseudomonadati</taxon>
        <taxon>Pseudomonadota</taxon>
        <taxon>Alphaproteobacteria</taxon>
        <taxon>Sphingomonadales</taxon>
        <taxon>Sphingomonadaceae</taxon>
        <taxon>Sphingobium</taxon>
    </lineage>
</organism>
<proteinExistence type="predicted"/>
<feature type="signal peptide" evidence="1">
    <location>
        <begin position="1"/>
        <end position="18"/>
    </location>
</feature>
<evidence type="ECO:0000313" key="3">
    <source>
        <dbReference type="Proteomes" id="UP000280708"/>
    </source>
</evidence>
<dbReference type="AlphaFoldDB" id="A0A3G2UZI1"/>
<evidence type="ECO:0000313" key="2">
    <source>
        <dbReference type="EMBL" id="AYO80255.1"/>
    </source>
</evidence>
<sequence>MLAAAFLGSAVVAAPAIAAAATDSTPAWEDPAIASRRIDAAFWEARDEMRYVDDLWELDFQNYPGRSMPDDRLDAWGERYREAERKMMMAKITTVAALWAKLDAIKTGEMDAHHGDEDYPSPIDLVLWDIERMMKAEYRV</sequence>